<keyword evidence="6 8" id="KW-0472">Membrane</keyword>
<protein>
    <submittedName>
        <fullName evidence="11">TonB-linked outer membrane protein, SusC/RagA family</fullName>
    </submittedName>
</protein>
<dbReference type="Gene3D" id="2.60.40.1120">
    <property type="entry name" value="Carboxypeptidase-like, regulatory domain"/>
    <property type="match status" value="1"/>
</dbReference>
<evidence type="ECO:0000256" key="6">
    <source>
        <dbReference type="ARBA" id="ARBA00023136"/>
    </source>
</evidence>
<evidence type="ECO:0000256" key="7">
    <source>
        <dbReference type="ARBA" id="ARBA00023237"/>
    </source>
</evidence>
<comment type="similarity">
    <text evidence="8">Belongs to the TonB-dependent receptor family.</text>
</comment>
<evidence type="ECO:0000256" key="8">
    <source>
        <dbReference type="PROSITE-ProRule" id="PRU01360"/>
    </source>
</evidence>
<dbReference type="AlphaFoldDB" id="A0A1G7Q2Q9"/>
<dbReference type="InterPro" id="IPR036942">
    <property type="entry name" value="Beta-barrel_TonB_sf"/>
</dbReference>
<dbReference type="EMBL" id="FNCH01000002">
    <property type="protein sequence ID" value="SDF92765.1"/>
    <property type="molecule type" value="Genomic_DNA"/>
</dbReference>
<evidence type="ECO:0000256" key="4">
    <source>
        <dbReference type="ARBA" id="ARBA00022692"/>
    </source>
</evidence>
<evidence type="ECO:0000313" key="12">
    <source>
        <dbReference type="Proteomes" id="UP000199643"/>
    </source>
</evidence>
<dbReference type="Proteomes" id="UP000199643">
    <property type="component" value="Unassembled WGS sequence"/>
</dbReference>
<dbReference type="OrthoDB" id="9768177at2"/>
<dbReference type="PANTHER" id="PTHR30069:SF29">
    <property type="entry name" value="HEMOGLOBIN AND HEMOGLOBIN-HAPTOGLOBIN-BINDING PROTEIN 1-RELATED"/>
    <property type="match status" value="1"/>
</dbReference>
<comment type="subcellular location">
    <subcellularLocation>
        <location evidence="1 8">Cell outer membrane</location>
        <topology evidence="1 8">Multi-pass membrane protein</topology>
    </subcellularLocation>
</comment>
<dbReference type="InterPro" id="IPR023996">
    <property type="entry name" value="TonB-dep_OMP_SusC/RagA"/>
</dbReference>
<proteinExistence type="inferred from homology"/>
<keyword evidence="3 8" id="KW-1134">Transmembrane beta strand</keyword>
<name>A0A1G7Q2Q9_9SPHI</name>
<evidence type="ECO:0000256" key="3">
    <source>
        <dbReference type="ARBA" id="ARBA00022452"/>
    </source>
</evidence>
<accession>A0A1G7Q2Q9</accession>
<organism evidence="11 12">
    <name type="scientific">Pedobacter terrae</name>
    <dbReference type="NCBI Taxonomy" id="405671"/>
    <lineage>
        <taxon>Bacteria</taxon>
        <taxon>Pseudomonadati</taxon>
        <taxon>Bacteroidota</taxon>
        <taxon>Sphingobacteriia</taxon>
        <taxon>Sphingobacteriales</taxon>
        <taxon>Sphingobacteriaceae</taxon>
        <taxon>Pedobacter</taxon>
    </lineage>
</organism>
<evidence type="ECO:0000256" key="5">
    <source>
        <dbReference type="ARBA" id="ARBA00022729"/>
    </source>
</evidence>
<dbReference type="InterPro" id="IPR008969">
    <property type="entry name" value="CarboxyPept-like_regulatory"/>
</dbReference>
<dbReference type="Gene3D" id="2.170.130.10">
    <property type="entry name" value="TonB-dependent receptor, plug domain"/>
    <property type="match status" value="1"/>
</dbReference>
<dbReference type="Gene3D" id="2.40.170.20">
    <property type="entry name" value="TonB-dependent receptor, beta-barrel domain"/>
    <property type="match status" value="1"/>
</dbReference>
<dbReference type="Pfam" id="PF13715">
    <property type="entry name" value="CarbopepD_reg_2"/>
    <property type="match status" value="1"/>
</dbReference>
<dbReference type="InterPro" id="IPR012910">
    <property type="entry name" value="Plug_dom"/>
</dbReference>
<dbReference type="Pfam" id="PF07660">
    <property type="entry name" value="STN"/>
    <property type="match status" value="1"/>
</dbReference>
<reference evidence="12" key="1">
    <citation type="submission" date="2016-10" db="EMBL/GenBank/DDBJ databases">
        <authorList>
            <person name="Varghese N."/>
            <person name="Submissions S."/>
        </authorList>
    </citation>
    <scope>NUCLEOTIDE SEQUENCE [LARGE SCALE GENOMIC DNA]</scope>
    <source>
        <strain evidence="12">DSM 17933</strain>
    </source>
</reference>
<dbReference type="PANTHER" id="PTHR30069">
    <property type="entry name" value="TONB-DEPENDENT OUTER MEMBRANE RECEPTOR"/>
    <property type="match status" value="1"/>
</dbReference>
<feature type="domain" description="Secretin/TonB short N-terminal" evidence="9">
    <location>
        <begin position="69"/>
        <end position="119"/>
    </location>
</feature>
<dbReference type="STRING" id="405671.SAMN05421827_102143"/>
<dbReference type="InterPro" id="IPR037066">
    <property type="entry name" value="Plug_dom_sf"/>
</dbReference>
<dbReference type="GO" id="GO:0009279">
    <property type="term" value="C:cell outer membrane"/>
    <property type="evidence" value="ECO:0007669"/>
    <property type="project" value="UniProtKB-SubCell"/>
</dbReference>
<evidence type="ECO:0000259" key="9">
    <source>
        <dbReference type="Pfam" id="PF07660"/>
    </source>
</evidence>
<evidence type="ECO:0000313" key="11">
    <source>
        <dbReference type="EMBL" id="SDF92765.1"/>
    </source>
</evidence>
<gene>
    <name evidence="11" type="ORF">SAMN05421827_102143</name>
</gene>
<dbReference type="SUPFAM" id="SSF56935">
    <property type="entry name" value="Porins"/>
    <property type="match status" value="1"/>
</dbReference>
<dbReference type="GO" id="GO:0044718">
    <property type="term" value="P:siderophore transmembrane transport"/>
    <property type="evidence" value="ECO:0007669"/>
    <property type="project" value="TreeGrafter"/>
</dbReference>
<evidence type="ECO:0000259" key="10">
    <source>
        <dbReference type="Pfam" id="PF07715"/>
    </source>
</evidence>
<keyword evidence="7 8" id="KW-0998">Cell outer membrane</keyword>
<keyword evidence="2 8" id="KW-0813">Transport</keyword>
<sequence length="1157" mass="127786">MYKKFTELLFRRNSYVYSNYLLKMKLTFVFLIVMFLQVRAEIFAQKININADKAKLKEVIAQIRKQTDYDFLYNNADVKTAKPISLKASNMDLIAVLEQCFKDQPVSYTIKNKTILITRRPLPVTNPLNEQKKQRVTGSVTDAADGGPIVGASVLLEGTKTGATTDVNGNFSLDVPGNTAVLVISFIGYETQKINYNGQATVNVKLKKADTKLQDVVVVGYGTRTKGAVTGAISTVKSEVFENRALNNSLDALQGTIPGFTITKGSGQPGAGEYGFNVRGSSSINGNSPLVLVDGVPTSFVTFNALNPADIAEVTVLKDASAAIYGARAGDGVIIVTTKKGKSGPPEVSYSATVGIKEPSYLRKMQNTLEFAEFMDEGLRNVGIAGFPQSVFDKIRANAPMEAVGWNYNITNYPGFFGYTDWNKEIYKSAIQQLHNISISGGGENNNYLFSAGYNKDEGIVRYGINNSQRYNLRLNYDFRLTPKLNLETRTSYTNLGNTNPTNLGNALTNVTRQFPYQPVFNPFGQFYGYQGYENPAQSLTEAGISIDNTSNFATNFKADYSIIPGLKLTAQAALRLNYNNNNYTLPTFTRYNYAGGVQDIRQTPNSAQYSNSRSINELYQLYADYNTQFGESHKINITAGASIEKTKNDGQNTWGYNFVSNDIFTLNLADRTNIAFANFGGFLNRQSLGSYFGRVSYSFKDKLILDVTARADGSSKFAEDKRWSAVFPSASLAYNLSEERFIKSIKAINQLKLRASWGKMGNQEIGALGLYDYIPLVTRVIPPGEPGVYPIGSPNAGLPGVRSNPASADRTWETIENRNIGVDLATLNSRLSFSFDYFNKINNDMLVAIAVPATFGGSAPSSNQGKLKTKGFDAVATWKDHVGAFRYSVSIQLSDAQNKLLELKNTDNPQVGLNQYRQGYAMNSYFGYVFDGIIQNQAQLDNYKKLQGIPARIGIGDAMFKDLDGDGVLTPFGDKSKGLAGDMQYLGDLTPRYTFSSNINLGWKQFDLQIFVQGVGKRNVQYGGNIATPNTFFWPSLAYYNGRTWSPNRPEAQYPRFIPGNVGFDDLRSNNYRSSTLITQNVAYLRFKVITVGYNLPEHIAKAVKLKSARLFLSGTDLFTISKGTLGGNFDPEDAFRNEGTYPFSKIYSIGLNVKF</sequence>
<dbReference type="InterPro" id="IPR039426">
    <property type="entry name" value="TonB-dep_rcpt-like"/>
</dbReference>
<evidence type="ECO:0000256" key="2">
    <source>
        <dbReference type="ARBA" id="ARBA00022448"/>
    </source>
</evidence>
<keyword evidence="5" id="KW-0732">Signal</keyword>
<dbReference type="InterPro" id="IPR011662">
    <property type="entry name" value="Secretin/TonB_short_N"/>
</dbReference>
<keyword evidence="4 8" id="KW-0812">Transmembrane</keyword>
<dbReference type="NCBIfam" id="TIGR04056">
    <property type="entry name" value="OMP_RagA_SusC"/>
    <property type="match status" value="1"/>
</dbReference>
<keyword evidence="12" id="KW-1185">Reference proteome</keyword>
<dbReference type="Pfam" id="PF07715">
    <property type="entry name" value="Plug"/>
    <property type="match status" value="1"/>
</dbReference>
<dbReference type="NCBIfam" id="TIGR04057">
    <property type="entry name" value="SusC_RagA_signa"/>
    <property type="match status" value="1"/>
</dbReference>
<dbReference type="SUPFAM" id="SSF49464">
    <property type="entry name" value="Carboxypeptidase regulatory domain-like"/>
    <property type="match status" value="1"/>
</dbReference>
<dbReference type="GO" id="GO:0015344">
    <property type="term" value="F:siderophore uptake transmembrane transporter activity"/>
    <property type="evidence" value="ECO:0007669"/>
    <property type="project" value="TreeGrafter"/>
</dbReference>
<evidence type="ECO:0000256" key="1">
    <source>
        <dbReference type="ARBA" id="ARBA00004571"/>
    </source>
</evidence>
<dbReference type="InterPro" id="IPR023997">
    <property type="entry name" value="TonB-dep_OMP_SusC/RagA_CS"/>
</dbReference>
<dbReference type="PROSITE" id="PS52016">
    <property type="entry name" value="TONB_DEPENDENT_REC_3"/>
    <property type="match status" value="1"/>
</dbReference>
<feature type="domain" description="TonB-dependent receptor plug" evidence="10">
    <location>
        <begin position="228"/>
        <end position="333"/>
    </location>
</feature>